<dbReference type="EMBL" id="JAJJMM010000001">
    <property type="protein sequence ID" value="MCC9064456.1"/>
    <property type="molecule type" value="Genomic_DNA"/>
</dbReference>
<dbReference type="RefSeq" id="WP_230037413.1">
    <property type="nucleotide sequence ID" value="NZ_JAJJMM010000001.1"/>
</dbReference>
<feature type="domain" description="HNH nuclease" evidence="1">
    <location>
        <begin position="134"/>
        <end position="186"/>
    </location>
</feature>
<sequence length="234" mass="27846">MREKFDKWIQVNKKSISKSEKYSKTITTISNHFKKSLERNIDLYKIIKSEEILKLKEEYFSYTEFLSKNKRGNRMYSRSLDLYIEFLEDEGILLEIEKIENDPNLRELEKEAIILSRIGQGKYRNDLIKIWKGCSLSGYKDVRFLIASHIKPWKVSNNDEKVDKFNGLLLLPTYDKLFDLGFITFDKSGFIKISKELEDIEKIGINEKMKIKLKEGNLKYLEFHYNNIFKKTVI</sequence>
<keyword evidence="3" id="KW-1185">Reference proteome</keyword>
<keyword evidence="2" id="KW-0378">Hydrolase</keyword>
<dbReference type="InterPro" id="IPR003615">
    <property type="entry name" value="HNH_nuc"/>
</dbReference>
<dbReference type="GO" id="GO:0004519">
    <property type="term" value="F:endonuclease activity"/>
    <property type="evidence" value="ECO:0007669"/>
    <property type="project" value="UniProtKB-KW"/>
</dbReference>
<dbReference type="Proteomes" id="UP001430679">
    <property type="component" value="Unassembled WGS sequence"/>
</dbReference>
<evidence type="ECO:0000259" key="1">
    <source>
        <dbReference type="Pfam" id="PF13391"/>
    </source>
</evidence>
<protein>
    <submittedName>
        <fullName evidence="2">HNH endonuclease</fullName>
    </submittedName>
</protein>
<accession>A0ABS8MHM0</accession>
<keyword evidence="2" id="KW-0255">Endonuclease</keyword>
<comment type="caution">
    <text evidence="2">The sequence shown here is derived from an EMBL/GenBank/DDBJ whole genome shotgun (WGS) entry which is preliminary data.</text>
</comment>
<reference evidence="2" key="1">
    <citation type="submission" date="2021-11" db="EMBL/GenBank/DDBJ databases">
        <title>Description of novel Flavobacterium species.</title>
        <authorList>
            <person name="Saticioglu I.B."/>
            <person name="Ay H."/>
            <person name="Altun S."/>
            <person name="Duman M."/>
        </authorList>
    </citation>
    <scope>NUCLEOTIDE SEQUENCE</scope>
    <source>
        <strain evidence="2">F-30</strain>
    </source>
</reference>
<gene>
    <name evidence="2" type="ORF">LNP81_15745</name>
</gene>
<name>A0ABS8MHM0_9FLAO</name>
<dbReference type="Pfam" id="PF13391">
    <property type="entry name" value="HNH_2"/>
    <property type="match status" value="1"/>
</dbReference>
<keyword evidence="2" id="KW-0540">Nuclease</keyword>
<evidence type="ECO:0000313" key="3">
    <source>
        <dbReference type="Proteomes" id="UP001430679"/>
    </source>
</evidence>
<evidence type="ECO:0000313" key="2">
    <source>
        <dbReference type="EMBL" id="MCC9064456.1"/>
    </source>
</evidence>
<proteinExistence type="predicted"/>
<organism evidence="2 3">
    <name type="scientific">Flavobacterium piscisymbiosum</name>
    <dbReference type="NCBI Taxonomy" id="2893753"/>
    <lineage>
        <taxon>Bacteria</taxon>
        <taxon>Pseudomonadati</taxon>
        <taxon>Bacteroidota</taxon>
        <taxon>Flavobacteriia</taxon>
        <taxon>Flavobacteriales</taxon>
        <taxon>Flavobacteriaceae</taxon>
        <taxon>Flavobacterium</taxon>
    </lineage>
</organism>